<dbReference type="EMBL" id="NWSH01003938">
    <property type="protein sequence ID" value="PCG65652.1"/>
    <property type="molecule type" value="Genomic_DNA"/>
</dbReference>
<dbReference type="GO" id="GO:0003677">
    <property type="term" value="F:DNA binding"/>
    <property type="evidence" value="ECO:0007669"/>
    <property type="project" value="InterPro"/>
</dbReference>
<dbReference type="InterPro" id="IPR002492">
    <property type="entry name" value="Transposase_Tc1-like"/>
</dbReference>
<dbReference type="STRING" id="7102.A0A2A4J2M6"/>
<sequence length="280" mass="32399">MAPQLTRVERERIIALRQSGCRIIDICRQTGITKKTIYFWLRRWEESGTLEAHHRQLYARATTAEDDAAIVAAHTANPFLPTRVSSSAYNVSLDTVRRRLKNAGKKCCRPAKKISMTAAQKEARVSFCLEYYNFDWENNIVIFVDEKSFRSDMDGRKILWRNSNERYVEVNTLPNRASGRISLNFWGWMSSMGPGELVEVSGRMNGEQYVEILRDVMIPTVRLHYPEGIIYLCQDNCRVHTCRVVQEWFAGQPDIIRLPWPAKSPDLNPIENLWGLMVLD</sequence>
<dbReference type="GO" id="GO:0006313">
    <property type="term" value="P:DNA transposition"/>
    <property type="evidence" value="ECO:0007669"/>
    <property type="project" value="InterPro"/>
</dbReference>
<dbReference type="Gene3D" id="3.30.420.10">
    <property type="entry name" value="Ribonuclease H-like superfamily/Ribonuclease H"/>
    <property type="match status" value="1"/>
</dbReference>
<organism evidence="5">
    <name type="scientific">Heliothis virescens</name>
    <name type="common">Tobacco budworm moth</name>
    <dbReference type="NCBI Taxonomy" id="7102"/>
    <lineage>
        <taxon>Eukaryota</taxon>
        <taxon>Metazoa</taxon>
        <taxon>Ecdysozoa</taxon>
        <taxon>Arthropoda</taxon>
        <taxon>Hexapoda</taxon>
        <taxon>Insecta</taxon>
        <taxon>Pterygota</taxon>
        <taxon>Neoptera</taxon>
        <taxon>Endopterygota</taxon>
        <taxon>Lepidoptera</taxon>
        <taxon>Glossata</taxon>
        <taxon>Ditrysia</taxon>
        <taxon>Noctuoidea</taxon>
        <taxon>Noctuidae</taxon>
        <taxon>Heliothinae</taxon>
        <taxon>Heliothis</taxon>
    </lineage>
</organism>
<dbReference type="Pfam" id="PF13518">
    <property type="entry name" value="HTH_28"/>
    <property type="match status" value="1"/>
</dbReference>
<reference evidence="5" key="1">
    <citation type="submission" date="2017-09" db="EMBL/GenBank/DDBJ databases">
        <title>Contemporary evolution of a Lepidopteran species, Heliothis virescens, in response to modern agricultural practices.</title>
        <authorList>
            <person name="Fritz M.L."/>
            <person name="Deyonke A.M."/>
            <person name="Papanicolaou A."/>
            <person name="Micinski S."/>
            <person name="Westbrook J."/>
            <person name="Gould F."/>
        </authorList>
    </citation>
    <scope>NUCLEOTIDE SEQUENCE [LARGE SCALE GENOMIC DNA]</scope>
    <source>
        <strain evidence="5">HvINT-</strain>
        <tissue evidence="5">Whole body</tissue>
    </source>
</reference>
<evidence type="ECO:0000313" key="5">
    <source>
        <dbReference type="EMBL" id="PCG65652.1"/>
    </source>
</evidence>
<dbReference type="Gene3D" id="1.10.10.10">
    <property type="entry name" value="Winged helix-like DNA-binding domain superfamily/Winged helix DNA-binding domain"/>
    <property type="match status" value="1"/>
</dbReference>
<dbReference type="PANTHER" id="PTHR23022:SF134">
    <property type="entry name" value="TRANSPOSABLE ELEMENT TC1 TRANSPOSASE"/>
    <property type="match status" value="1"/>
</dbReference>
<dbReference type="AlphaFoldDB" id="A0A2A4J2M6"/>
<comment type="subcellular location">
    <subcellularLocation>
        <location evidence="1">Nucleus</location>
    </subcellularLocation>
</comment>
<dbReference type="InterPro" id="IPR052338">
    <property type="entry name" value="Transposase_5"/>
</dbReference>
<feature type="domain" description="Transposase Tc1-like" evidence="2">
    <location>
        <begin position="88"/>
        <end position="133"/>
    </location>
</feature>
<feature type="domain" description="Insertion element IS150 protein InsJ-like helix-turn-helix" evidence="4">
    <location>
        <begin position="9"/>
        <end position="49"/>
    </location>
</feature>
<gene>
    <name evidence="5" type="ORF">B5V51_8865</name>
</gene>
<evidence type="ECO:0000259" key="3">
    <source>
        <dbReference type="Pfam" id="PF13358"/>
    </source>
</evidence>
<evidence type="ECO:0000256" key="1">
    <source>
        <dbReference type="ARBA" id="ARBA00004123"/>
    </source>
</evidence>
<dbReference type="SUPFAM" id="SSF46689">
    <property type="entry name" value="Homeodomain-like"/>
    <property type="match status" value="1"/>
</dbReference>
<dbReference type="GO" id="GO:0005634">
    <property type="term" value="C:nucleus"/>
    <property type="evidence" value="ECO:0007669"/>
    <property type="project" value="UniProtKB-SubCell"/>
</dbReference>
<evidence type="ECO:0000259" key="4">
    <source>
        <dbReference type="Pfam" id="PF13518"/>
    </source>
</evidence>
<accession>A0A2A4J2M6</accession>
<comment type="caution">
    <text evidence="5">The sequence shown here is derived from an EMBL/GenBank/DDBJ whole genome shotgun (WGS) entry which is preliminary data.</text>
</comment>
<dbReference type="GO" id="GO:0015074">
    <property type="term" value="P:DNA integration"/>
    <property type="evidence" value="ECO:0007669"/>
    <property type="project" value="InterPro"/>
</dbReference>
<protein>
    <recommendedName>
        <fullName evidence="6">Tc1-like transposase DDE domain-containing protein</fullName>
    </recommendedName>
</protein>
<feature type="domain" description="Tc1-like transposase DDE" evidence="3">
    <location>
        <begin position="141"/>
        <end position="277"/>
    </location>
</feature>
<dbReference type="InterPro" id="IPR055247">
    <property type="entry name" value="InsJ-like_HTH"/>
</dbReference>
<evidence type="ECO:0000259" key="2">
    <source>
        <dbReference type="Pfam" id="PF01498"/>
    </source>
</evidence>
<dbReference type="Pfam" id="PF13358">
    <property type="entry name" value="DDE_3"/>
    <property type="match status" value="1"/>
</dbReference>
<evidence type="ECO:0008006" key="6">
    <source>
        <dbReference type="Google" id="ProtNLM"/>
    </source>
</evidence>
<proteinExistence type="predicted"/>
<dbReference type="InterPro" id="IPR038717">
    <property type="entry name" value="Tc1-like_DDE_dom"/>
</dbReference>
<dbReference type="InterPro" id="IPR009057">
    <property type="entry name" value="Homeodomain-like_sf"/>
</dbReference>
<name>A0A2A4J2M6_HELVI</name>
<dbReference type="InterPro" id="IPR036388">
    <property type="entry name" value="WH-like_DNA-bd_sf"/>
</dbReference>
<dbReference type="PANTHER" id="PTHR23022">
    <property type="entry name" value="TRANSPOSABLE ELEMENT-RELATED"/>
    <property type="match status" value="1"/>
</dbReference>
<dbReference type="Pfam" id="PF01498">
    <property type="entry name" value="HTH_Tnp_Tc3_2"/>
    <property type="match status" value="1"/>
</dbReference>
<dbReference type="InterPro" id="IPR036397">
    <property type="entry name" value="RNaseH_sf"/>
</dbReference>